<gene>
    <name evidence="1" type="ORF">BTO11_02875</name>
</gene>
<sequence>MIVKYVKERGYEGNGADPLLTLNKEYIVFRVEFRTDGHPTSIAVPIDRDGSLGKFYINCFSVVDSRVPLEWNLTTRPATFCLEPIEFSDTFWDDYGDDDEAAEQVFFDVHKKLKTFHEEGNKLGQPFI</sequence>
<dbReference type="RefSeq" id="WP_105051165.1">
    <property type="nucleotide sequence ID" value="NZ_BMYG01000004.1"/>
</dbReference>
<reference evidence="1 2" key="1">
    <citation type="submission" date="2016-12" db="EMBL/GenBank/DDBJ databases">
        <title>Diversity of luminous bacteria.</title>
        <authorList>
            <person name="Yoshizawa S."/>
            <person name="Kogure K."/>
        </authorList>
    </citation>
    <scope>NUCLEOTIDE SEQUENCE [LARGE SCALE GENOMIC DNA]</scope>
    <source>
        <strain evidence="1 2">SA4-48</strain>
    </source>
</reference>
<dbReference type="AlphaFoldDB" id="A0A2S7USH0"/>
<comment type="caution">
    <text evidence="1">The sequence shown here is derived from an EMBL/GenBank/DDBJ whole genome shotgun (WGS) entry which is preliminary data.</text>
</comment>
<dbReference type="EMBL" id="MSCH01000003">
    <property type="protein sequence ID" value="PQJ52699.1"/>
    <property type="molecule type" value="Genomic_DNA"/>
</dbReference>
<evidence type="ECO:0000313" key="2">
    <source>
        <dbReference type="Proteomes" id="UP000239007"/>
    </source>
</evidence>
<evidence type="ECO:0000313" key="1">
    <source>
        <dbReference type="EMBL" id="PQJ52699.1"/>
    </source>
</evidence>
<organism evidence="1 2">
    <name type="scientific">Psychrosphaera saromensis</name>
    <dbReference type="NCBI Taxonomy" id="716813"/>
    <lineage>
        <taxon>Bacteria</taxon>
        <taxon>Pseudomonadati</taxon>
        <taxon>Pseudomonadota</taxon>
        <taxon>Gammaproteobacteria</taxon>
        <taxon>Alteromonadales</taxon>
        <taxon>Pseudoalteromonadaceae</taxon>
        <taxon>Psychrosphaera</taxon>
    </lineage>
</organism>
<keyword evidence="2" id="KW-1185">Reference proteome</keyword>
<proteinExistence type="predicted"/>
<name>A0A2S7USH0_9GAMM</name>
<accession>A0A2S7USH0</accession>
<dbReference type="Proteomes" id="UP000239007">
    <property type="component" value="Unassembled WGS sequence"/>
</dbReference>
<dbReference type="OrthoDB" id="6695665at2"/>
<protein>
    <submittedName>
        <fullName evidence="1">Uncharacterized protein</fullName>
    </submittedName>
</protein>